<feature type="domain" description="HTH cro/C1-type" evidence="1">
    <location>
        <begin position="38"/>
        <end position="93"/>
    </location>
</feature>
<dbReference type="PROSITE" id="PS50943">
    <property type="entry name" value="HTH_CROC1"/>
    <property type="match status" value="1"/>
</dbReference>
<comment type="caution">
    <text evidence="2">The sequence shown here is derived from an EMBL/GenBank/DDBJ whole genome shotgun (WGS) entry which is preliminary data.</text>
</comment>
<accession>A0A2S6CVR1</accession>
<dbReference type="Pfam" id="PF01381">
    <property type="entry name" value="HTH_3"/>
    <property type="match status" value="1"/>
</dbReference>
<proteinExistence type="predicted"/>
<evidence type="ECO:0000259" key="1">
    <source>
        <dbReference type="PROSITE" id="PS50943"/>
    </source>
</evidence>
<protein>
    <submittedName>
        <fullName evidence="2">Transcriptional regulator</fullName>
    </submittedName>
</protein>
<dbReference type="Gene3D" id="1.10.260.40">
    <property type="entry name" value="lambda repressor-like DNA-binding domains"/>
    <property type="match status" value="1"/>
</dbReference>
<reference evidence="2 3" key="1">
    <citation type="submission" date="2018-02" db="EMBL/GenBank/DDBJ databases">
        <title>Discovery of a pederin family compound in a non-symbiotic bloom-forming cyanobacterium.</title>
        <authorList>
            <person name="Kust A."/>
            <person name="Mares J."/>
            <person name="Jokela J."/>
            <person name="Urajova P."/>
            <person name="Hajek J."/>
            <person name="Saurav K."/>
            <person name="Voracova K."/>
            <person name="Fewer D.P."/>
            <person name="Haapaniemi E."/>
            <person name="Permi P."/>
            <person name="Rehakova K."/>
            <person name="Sivonen K."/>
            <person name="Hrouzek P."/>
        </authorList>
    </citation>
    <scope>NUCLEOTIDE SEQUENCE [LARGE SCALE GENOMIC DNA]</scope>
    <source>
        <strain evidence="2 3">CHARLIE-1</strain>
    </source>
</reference>
<keyword evidence="3" id="KW-1185">Reference proteome</keyword>
<dbReference type="AlphaFoldDB" id="A0A2S6CVR1"/>
<evidence type="ECO:0000313" key="3">
    <source>
        <dbReference type="Proteomes" id="UP000239589"/>
    </source>
</evidence>
<dbReference type="InterPro" id="IPR001387">
    <property type="entry name" value="Cro/C1-type_HTH"/>
</dbReference>
<evidence type="ECO:0000313" key="2">
    <source>
        <dbReference type="EMBL" id="PPJ63771.1"/>
    </source>
</evidence>
<gene>
    <name evidence="2" type="ORF">CUN59_08205</name>
</gene>
<dbReference type="InterPro" id="IPR010982">
    <property type="entry name" value="Lambda_DNA-bd_dom_sf"/>
</dbReference>
<dbReference type="Proteomes" id="UP000239589">
    <property type="component" value="Unassembled WGS sequence"/>
</dbReference>
<dbReference type="RefSeq" id="WP_104387385.1">
    <property type="nucleotide sequence ID" value="NZ_PGEM01000053.1"/>
</dbReference>
<dbReference type="SMART" id="SM00530">
    <property type="entry name" value="HTH_XRE"/>
    <property type="match status" value="1"/>
</dbReference>
<dbReference type="EMBL" id="PGEM01000053">
    <property type="protein sequence ID" value="PPJ63771.1"/>
    <property type="molecule type" value="Genomic_DNA"/>
</dbReference>
<dbReference type="SUPFAM" id="SSF47413">
    <property type="entry name" value="lambda repressor-like DNA-binding domains"/>
    <property type="match status" value="1"/>
</dbReference>
<dbReference type="OrthoDB" id="572992at2"/>
<dbReference type="CDD" id="cd00093">
    <property type="entry name" value="HTH_XRE"/>
    <property type="match status" value="1"/>
</dbReference>
<dbReference type="GO" id="GO:0003677">
    <property type="term" value="F:DNA binding"/>
    <property type="evidence" value="ECO:0007669"/>
    <property type="project" value="InterPro"/>
</dbReference>
<organism evidence="2 3">
    <name type="scientific">Cuspidothrix issatschenkoi CHARLIE-1</name>
    <dbReference type="NCBI Taxonomy" id="2052836"/>
    <lineage>
        <taxon>Bacteria</taxon>
        <taxon>Bacillati</taxon>
        <taxon>Cyanobacteriota</taxon>
        <taxon>Cyanophyceae</taxon>
        <taxon>Nostocales</taxon>
        <taxon>Aphanizomenonaceae</taxon>
        <taxon>Cuspidothrix</taxon>
    </lineage>
</organism>
<sequence>MKKTNDAIKIINKMMKEDPELQEMVRESALNAQVSQIIYNARKQAGLTQKQLADLVGTTQSVIAGLEDADYEGHSLSMLARIAAALNQKVEIKISPK</sequence>
<name>A0A2S6CVR1_9CYAN</name>